<name>A0AAQ4E3B4_AMBAM</name>
<dbReference type="EMBL" id="JARKHS020022982">
    <property type="protein sequence ID" value="KAK8769183.1"/>
    <property type="molecule type" value="Genomic_DNA"/>
</dbReference>
<evidence type="ECO:0000313" key="1">
    <source>
        <dbReference type="EMBL" id="KAK8769183.1"/>
    </source>
</evidence>
<protein>
    <submittedName>
        <fullName evidence="1">Uncharacterized protein</fullName>
    </submittedName>
</protein>
<comment type="caution">
    <text evidence="1">The sequence shown here is derived from an EMBL/GenBank/DDBJ whole genome shotgun (WGS) entry which is preliminary data.</text>
</comment>
<reference evidence="1 2" key="1">
    <citation type="journal article" date="2023" name="Arcadia Sci">
        <title>De novo assembly of a long-read Amblyomma americanum tick genome.</title>
        <authorList>
            <person name="Chou S."/>
            <person name="Poskanzer K.E."/>
            <person name="Rollins M."/>
            <person name="Thuy-Boun P.S."/>
        </authorList>
    </citation>
    <scope>NUCLEOTIDE SEQUENCE [LARGE SCALE GENOMIC DNA]</scope>
    <source>
        <strain evidence="1">F_SG_1</strain>
        <tissue evidence="1">Salivary glands</tissue>
    </source>
</reference>
<keyword evidence="2" id="KW-1185">Reference proteome</keyword>
<evidence type="ECO:0000313" key="2">
    <source>
        <dbReference type="Proteomes" id="UP001321473"/>
    </source>
</evidence>
<sequence>MLERLRVDVKKNGEIVHEVINGSRIDEELYTDPKVGASVLLHLEGDSVTLVQEISELGTYQDMTKFGSKGSDVRDGQRLTLRDLFVRPLFYFGDQASKSSLDLNFWTKRS</sequence>
<dbReference type="Proteomes" id="UP001321473">
    <property type="component" value="Unassembled WGS sequence"/>
</dbReference>
<organism evidence="1 2">
    <name type="scientific">Amblyomma americanum</name>
    <name type="common">Lone star tick</name>
    <dbReference type="NCBI Taxonomy" id="6943"/>
    <lineage>
        <taxon>Eukaryota</taxon>
        <taxon>Metazoa</taxon>
        <taxon>Ecdysozoa</taxon>
        <taxon>Arthropoda</taxon>
        <taxon>Chelicerata</taxon>
        <taxon>Arachnida</taxon>
        <taxon>Acari</taxon>
        <taxon>Parasitiformes</taxon>
        <taxon>Ixodida</taxon>
        <taxon>Ixodoidea</taxon>
        <taxon>Ixodidae</taxon>
        <taxon>Amblyomminae</taxon>
        <taxon>Amblyomma</taxon>
    </lineage>
</organism>
<dbReference type="AlphaFoldDB" id="A0AAQ4E3B4"/>
<proteinExistence type="predicted"/>
<accession>A0AAQ4E3B4</accession>
<gene>
    <name evidence="1" type="ORF">V5799_014352</name>
</gene>